<dbReference type="GO" id="GO:0016020">
    <property type="term" value="C:membrane"/>
    <property type="evidence" value="ECO:0007669"/>
    <property type="project" value="InterPro"/>
</dbReference>
<organism evidence="3">
    <name type="scientific">Micromonas pusilla (strain CCMP1545)</name>
    <name type="common">Picoplanktonic green alga</name>
    <dbReference type="NCBI Taxonomy" id="564608"/>
    <lineage>
        <taxon>Eukaryota</taxon>
        <taxon>Viridiplantae</taxon>
        <taxon>Chlorophyta</taxon>
        <taxon>Mamiellophyceae</taxon>
        <taxon>Mamiellales</taxon>
        <taxon>Mamiellaceae</taxon>
        <taxon>Micromonas</taxon>
    </lineage>
</organism>
<dbReference type="eggNOG" id="ENOG502QPVW">
    <property type="taxonomic scope" value="Eukaryota"/>
</dbReference>
<sequence length="371" mass="42637">MGAVKYSAASRFFLLLRAGMKPFRKKYFNNSVILSIQVYVSLCVFTCILCFRVLPERYFEWSSRRLCLSAAGSSSKSGVKLAAGHTRGYQQVYDLFLFNDELDMLEIRINELKDAVDYFVVVEARVSFTNMPKPLHFSENKDRFNAVSSKIVHIILDVLSGNSTWEREASHRNALLDLGLHQPGKEVRRGDIVIMSDVDEIPRSAVIVAMKKCPEIHGRVVVLELGLFYYSYLTRAREPWSVPMALQHPGPNVSLNSTLLRKTNTSATEVVRFRNAGWHCSYCFSTLASFRNKMQSFSHEEYNLPEYFEKDHVVRSVQAGVSLFDHLEPDYFKQLQRPDAPRFVREHARRFQYLLNRRSKNAGLSDIPTVN</sequence>
<keyword evidence="1" id="KW-0472">Membrane</keyword>
<evidence type="ECO:0000256" key="1">
    <source>
        <dbReference type="SAM" id="Phobius"/>
    </source>
</evidence>
<dbReference type="GO" id="GO:0006044">
    <property type="term" value="P:N-acetylglucosamine metabolic process"/>
    <property type="evidence" value="ECO:0007669"/>
    <property type="project" value="TreeGrafter"/>
</dbReference>
<gene>
    <name evidence="2" type="ORF">MICPUCDRAFT_70792</name>
</gene>
<dbReference type="PANTHER" id="PTHR12224:SF0">
    <property type="entry name" value="BETA-1,4-MANNOSYL-GLYCOPROTEIN 4-BETA-N-ACETYLGLUCOSAMINYLTRANSFERASE"/>
    <property type="match status" value="1"/>
</dbReference>
<dbReference type="Pfam" id="PF04724">
    <property type="entry name" value="Glyco_transf_17"/>
    <property type="match status" value="1"/>
</dbReference>
<accession>C1NAC4</accession>
<reference evidence="2 3" key="1">
    <citation type="journal article" date="2009" name="Science">
        <title>Green evolution and dynamic adaptations revealed by genomes of the marine picoeukaryotes Micromonas.</title>
        <authorList>
            <person name="Worden A.Z."/>
            <person name="Lee J.H."/>
            <person name="Mock T."/>
            <person name="Rouze P."/>
            <person name="Simmons M.P."/>
            <person name="Aerts A.L."/>
            <person name="Allen A.E."/>
            <person name="Cuvelier M.L."/>
            <person name="Derelle E."/>
            <person name="Everett M.V."/>
            <person name="Foulon E."/>
            <person name="Grimwood J."/>
            <person name="Gundlach H."/>
            <person name="Henrissat B."/>
            <person name="Napoli C."/>
            <person name="McDonald S.M."/>
            <person name="Parker M.S."/>
            <person name="Rombauts S."/>
            <person name="Salamov A."/>
            <person name="Von Dassow P."/>
            <person name="Badger J.H."/>
            <person name="Coutinho P.M."/>
            <person name="Demir E."/>
            <person name="Dubchak I."/>
            <person name="Gentemann C."/>
            <person name="Eikrem W."/>
            <person name="Gready J.E."/>
            <person name="John U."/>
            <person name="Lanier W."/>
            <person name="Lindquist E.A."/>
            <person name="Lucas S."/>
            <person name="Mayer K.F."/>
            <person name="Moreau H."/>
            <person name="Not F."/>
            <person name="Otillar R."/>
            <person name="Panaud O."/>
            <person name="Pangilinan J."/>
            <person name="Paulsen I."/>
            <person name="Piegu B."/>
            <person name="Poliakov A."/>
            <person name="Robbens S."/>
            <person name="Schmutz J."/>
            <person name="Toulza E."/>
            <person name="Wyss T."/>
            <person name="Zelensky A."/>
            <person name="Zhou K."/>
            <person name="Armbrust E.V."/>
            <person name="Bhattacharya D."/>
            <person name="Goodenough U.W."/>
            <person name="Van de Peer Y."/>
            <person name="Grigoriev I.V."/>
        </authorList>
    </citation>
    <scope>NUCLEOTIDE SEQUENCE [LARGE SCALE GENOMIC DNA]</scope>
    <source>
        <strain evidence="2 3">CCMP1545</strain>
    </source>
</reference>
<dbReference type="AlphaFoldDB" id="C1NAC4"/>
<dbReference type="EMBL" id="GG663753">
    <property type="protein sequence ID" value="EEH50860.1"/>
    <property type="molecule type" value="Genomic_DNA"/>
</dbReference>
<keyword evidence="3" id="KW-1185">Reference proteome</keyword>
<feature type="transmembrane region" description="Helical" evidence="1">
    <location>
        <begin position="32"/>
        <end position="54"/>
    </location>
</feature>
<dbReference type="KEGG" id="mpp:MICPUCDRAFT_70792"/>
<keyword evidence="2" id="KW-0808">Transferase</keyword>
<evidence type="ECO:0000313" key="3">
    <source>
        <dbReference type="Proteomes" id="UP000001876"/>
    </source>
</evidence>
<protein>
    <submittedName>
        <fullName evidence="2">Glycosyltransferase family 17 protein</fullName>
    </submittedName>
</protein>
<proteinExistence type="predicted"/>
<keyword evidence="1" id="KW-1133">Transmembrane helix</keyword>
<dbReference type="InterPro" id="IPR006813">
    <property type="entry name" value="Glyco_trans_17"/>
</dbReference>
<evidence type="ECO:0000313" key="2">
    <source>
        <dbReference type="EMBL" id="EEH50860.1"/>
    </source>
</evidence>
<keyword evidence="1" id="KW-0812">Transmembrane</keyword>
<dbReference type="RefSeq" id="XP_003064880.1">
    <property type="nucleotide sequence ID" value="XM_003064834.1"/>
</dbReference>
<dbReference type="Proteomes" id="UP000001876">
    <property type="component" value="Unassembled WGS sequence"/>
</dbReference>
<dbReference type="PANTHER" id="PTHR12224">
    <property type="entry name" value="BETA-1,4-MANNOSYL-GLYCOPROTEIN BETA-1,4-N-ACETYLGLUCOSAMINYL-TRANSFERASE"/>
    <property type="match status" value="1"/>
</dbReference>
<dbReference type="GeneID" id="9690381"/>
<dbReference type="GO" id="GO:0003830">
    <property type="term" value="F:beta-1,4-mannosylglycoprotein 4-beta-N-acetylglucosaminyltransferase activity"/>
    <property type="evidence" value="ECO:0007669"/>
    <property type="project" value="InterPro"/>
</dbReference>
<dbReference type="OMA" id="WRASIHQ"/>
<name>C1NAC4_MICPC</name>